<feature type="transmembrane region" description="Helical" evidence="3">
    <location>
        <begin position="271"/>
        <end position="290"/>
    </location>
</feature>
<keyword evidence="3" id="KW-0812">Transmembrane</keyword>
<dbReference type="SUPFAM" id="SSF51735">
    <property type="entry name" value="NAD(P)-binding Rossmann-fold domains"/>
    <property type="match status" value="1"/>
</dbReference>
<dbReference type="InterPro" id="IPR036291">
    <property type="entry name" value="NAD(P)-bd_dom_sf"/>
</dbReference>
<dbReference type="Gene3D" id="3.40.50.720">
    <property type="entry name" value="NAD(P)-binding Rossmann-like Domain"/>
    <property type="match status" value="1"/>
</dbReference>
<dbReference type="EMBL" id="WIXE01022697">
    <property type="protein sequence ID" value="KAK5967260.1"/>
    <property type="molecule type" value="Genomic_DNA"/>
</dbReference>
<sequence>MQVCIVGGGGYLGCQLASRLQSQGVHTVLLDVAFPLHPNIVLDEKLTSRIQGTLLNETIVREALTGCESCFHLAAYGMSGLQAFNRKLIHEINVDGTLLLLDCCKRMGITRFIFASSVGVIFTNKELVNATEDHPYPDDSEYVSEYSASKAQAERAVLDANCATLRTCALRLRGVYGPGEPRCTDRAAEIIYRGLYIATFCQKSSAMTQYSGVHNVTHAMCQADKELAKAQPRCAGKPYHVVDANPVDSFLFWLPLIKALSKPAPSIRIPFWLVYFAAILCEWLAMWFHIPPILNRLEVNLLGITNTYSIEGAIKDFDYKPTNNHDLAEVVKYYEKYYQDHPLPLQWFDTRRAITNVCIIAMLMFFLARYLFS</sequence>
<dbReference type="PANTHER" id="PTHR43245:SF51">
    <property type="entry name" value="SHORT CHAIN DEHYDROGENASE_REDUCTASE FAMILY 42E, MEMBER 2"/>
    <property type="match status" value="1"/>
</dbReference>
<evidence type="ECO:0000256" key="3">
    <source>
        <dbReference type="RuleBase" id="RU004475"/>
    </source>
</evidence>
<reference evidence="5 6" key="1">
    <citation type="submission" date="2019-10" db="EMBL/GenBank/DDBJ databases">
        <title>Assembly and Annotation for the nematode Trichostrongylus colubriformis.</title>
        <authorList>
            <person name="Martin J."/>
        </authorList>
    </citation>
    <scope>NUCLEOTIDE SEQUENCE [LARGE SCALE GENOMIC DNA]</scope>
    <source>
        <strain evidence="5">G859</strain>
        <tissue evidence="5">Whole worm</tissue>
    </source>
</reference>
<protein>
    <submittedName>
        <fullName evidence="5">3-beta hydroxysteroid dehydrogenase/isomerase family protein</fullName>
    </submittedName>
</protein>
<name>A0AAN8EUR4_TRICO</name>
<proteinExistence type="inferred from homology"/>
<evidence type="ECO:0000313" key="6">
    <source>
        <dbReference type="Proteomes" id="UP001331761"/>
    </source>
</evidence>
<dbReference type="AlphaFoldDB" id="A0AAN8EUR4"/>
<comment type="caution">
    <text evidence="5">The sequence shown here is derived from an EMBL/GenBank/DDBJ whole genome shotgun (WGS) entry which is preliminary data.</text>
</comment>
<evidence type="ECO:0000313" key="5">
    <source>
        <dbReference type="EMBL" id="KAK5967260.1"/>
    </source>
</evidence>
<organism evidence="5 6">
    <name type="scientific">Trichostrongylus colubriformis</name>
    <name type="common">Black scour worm</name>
    <dbReference type="NCBI Taxonomy" id="6319"/>
    <lineage>
        <taxon>Eukaryota</taxon>
        <taxon>Metazoa</taxon>
        <taxon>Ecdysozoa</taxon>
        <taxon>Nematoda</taxon>
        <taxon>Chromadorea</taxon>
        <taxon>Rhabditida</taxon>
        <taxon>Rhabditina</taxon>
        <taxon>Rhabditomorpha</taxon>
        <taxon>Strongyloidea</taxon>
        <taxon>Trichostrongylidae</taxon>
        <taxon>Trichostrongylus</taxon>
    </lineage>
</organism>
<dbReference type="GO" id="GO:0006694">
    <property type="term" value="P:steroid biosynthetic process"/>
    <property type="evidence" value="ECO:0007669"/>
    <property type="project" value="InterPro"/>
</dbReference>
<dbReference type="Proteomes" id="UP001331761">
    <property type="component" value="Unassembled WGS sequence"/>
</dbReference>
<dbReference type="InterPro" id="IPR050177">
    <property type="entry name" value="Lipid_A_modif_metabolic_enz"/>
</dbReference>
<evidence type="ECO:0000256" key="1">
    <source>
        <dbReference type="ARBA" id="ARBA00009219"/>
    </source>
</evidence>
<feature type="transmembrane region" description="Helical" evidence="3">
    <location>
        <begin position="353"/>
        <end position="372"/>
    </location>
</feature>
<comment type="similarity">
    <text evidence="1 3">Belongs to the 3-beta-HSD family.</text>
</comment>
<dbReference type="Pfam" id="PF01073">
    <property type="entry name" value="3Beta_HSD"/>
    <property type="match status" value="1"/>
</dbReference>
<dbReference type="PANTHER" id="PTHR43245">
    <property type="entry name" value="BIFUNCTIONAL POLYMYXIN RESISTANCE PROTEIN ARNA"/>
    <property type="match status" value="1"/>
</dbReference>
<gene>
    <name evidence="5" type="ORF">GCK32_002857</name>
</gene>
<keyword evidence="3" id="KW-1133">Transmembrane helix</keyword>
<dbReference type="GO" id="GO:0016616">
    <property type="term" value="F:oxidoreductase activity, acting on the CH-OH group of donors, NAD or NADP as acceptor"/>
    <property type="evidence" value="ECO:0007669"/>
    <property type="project" value="InterPro"/>
</dbReference>
<dbReference type="InterPro" id="IPR002225">
    <property type="entry name" value="3Beta_OHSteriod_DH/Estase"/>
</dbReference>
<keyword evidence="6" id="KW-1185">Reference proteome</keyword>
<evidence type="ECO:0000259" key="4">
    <source>
        <dbReference type="Pfam" id="PF01073"/>
    </source>
</evidence>
<keyword evidence="2 3" id="KW-0560">Oxidoreductase</keyword>
<evidence type="ECO:0000256" key="2">
    <source>
        <dbReference type="ARBA" id="ARBA00023002"/>
    </source>
</evidence>
<keyword evidence="3" id="KW-0472">Membrane</keyword>
<feature type="domain" description="3-beta hydroxysteroid dehydrogenase/isomerase" evidence="4">
    <location>
        <begin position="5"/>
        <end position="266"/>
    </location>
</feature>
<accession>A0AAN8EUR4</accession>